<accession>F3QY22</accession>
<reference evidence="3 4" key="1">
    <citation type="submission" date="2011-02" db="EMBL/GenBank/DDBJ databases">
        <authorList>
            <person name="Weinstock G."/>
            <person name="Sodergren E."/>
            <person name="Clifton S."/>
            <person name="Fulton L."/>
            <person name="Fulton B."/>
            <person name="Courtney L."/>
            <person name="Fronick C."/>
            <person name="Harrison M."/>
            <person name="Strong C."/>
            <person name="Farmer C."/>
            <person name="Delahaunty K."/>
            <person name="Markovic C."/>
            <person name="Hall O."/>
            <person name="Minx P."/>
            <person name="Tomlinson C."/>
            <person name="Mitreva M."/>
            <person name="Hou S."/>
            <person name="Chen J."/>
            <person name="Wollam A."/>
            <person name="Pepin K.H."/>
            <person name="Johnson M."/>
            <person name="Bhonagiri V."/>
            <person name="Zhang X."/>
            <person name="Suruliraj S."/>
            <person name="Warren W."/>
            <person name="Chinwalla A."/>
            <person name="Mardis E.R."/>
            <person name="Wilson R.K."/>
        </authorList>
    </citation>
    <scope>NUCLEOTIDE SEQUENCE [LARGE SCALE GENOMIC DNA]</scope>
    <source>
        <strain evidence="3 4">YIT 11841</strain>
    </source>
</reference>
<feature type="coiled-coil region" evidence="1">
    <location>
        <begin position="455"/>
        <end position="504"/>
    </location>
</feature>
<dbReference type="STRING" id="762982.HMPREF9442_03113"/>
<dbReference type="eggNOG" id="ENOG5033XKW">
    <property type="taxonomic scope" value="Bacteria"/>
</dbReference>
<evidence type="ECO:0000256" key="2">
    <source>
        <dbReference type="SAM" id="SignalP"/>
    </source>
</evidence>
<evidence type="ECO:0000256" key="1">
    <source>
        <dbReference type="SAM" id="Coils"/>
    </source>
</evidence>
<dbReference type="Proteomes" id="UP000005546">
    <property type="component" value="Unassembled WGS sequence"/>
</dbReference>
<sequence>MKIMKNKMLALVALCGATSSTMPLWAAEWADPVLEFAAPDLKTDGTGGGVYYVYHVATQKFMCNGNYKDNWNTELVVADEGREVTLSYGDDYELSRRPETDPEYSVEKGWRLSMKNAPSNGGFHELFIRAASMVICVDHNKQGHMLWQIMPQENGTYRIKIIDGDKLYGVEASDGIYKNSYVAVNEGETGVNPVLNPETAGYMNAGLDWKFVTPEAYEAYKAKLELQDALEKADEAGFTDYAEYAGIYENPDATAEETEKAVGKLSQAIIDFKYNAATEANPMDVTELISNPMFDGNANGWVSQRDAVPGGAQDNFGYTSGTITTSDGVPFTTCFQRWNSKTQVPRQPDWSVTQDLTGLPDGKYRLKAYILTNVTGMQPEGRFLVAKTLAGEKRTEANVPSPDGSAYAVPYTVDFSVIGGTATIGMIVENCNSNWSSVSNFSLQYYGKSGAATFRDALLESIADAEKKYAEYTEAHVTFSNVGKEKYEETIQAAKAAAENQEIKDEDLRQVIDVVQARMDSLALDISAYESLNAQRLELEKAYEENPYSENGLEGYEAFLDGLLEAYERCTFNPNEVDSIQSRADRIFKYSVLELLRNGGTTDVTGLFVNPDFTSDNTGWTKTGNGEFKNSNEVAEVWNGTDFEMYQEVTGLPEGTYKITMQGFYSPSSTDKSWQASWGTEGDGLNEVKASLFGNDVSVKLHHVLAYPQTEDIAGNCEQVFETGDPAVDGMWFCHGTSSAHEIFDLSPDNYRNTVNCYVTDDGRLRIGVKMAGAELKAAWALFDHFEVEYLGAEDMSGAKSVISALIGEAAAMRDEELQLTTREARKTLSAAVESASAVLDQLTLETYKEQMASLDAAIAMGKEALKAASALEATVYGHDAKMQSEDGGYSDYVGTPEFDEFEALIIELLGKIESNENAVFESVAEIEDYNVRITKAYANMVVGHMDLASASIDTPLDMTSVLMTPSFSDKDEEGGDVNASDGWVSSMVGGKAENQDLVYEFYDTKSCDLHQTLYHLPKGYYSVVYNGLYRAGELISAALARRDSADSWHAEAYVEVGQGKWSEKFQSIFDGVSEYKYDTSDRVLADSLFPDSPQLLYHCTVDSRVGARTAFEAGEYEGIFSFQVSEEGQDVVLGVRKNEYVKNDWLCFDNFRLYYLGDGDANKPDDFVDSVDDVMAEGTQKVVDTLWYTIDGVRVSAPGRRGIYIREDRMEDGTKRTVKIMVR</sequence>
<feature type="chain" id="PRO_5003302373" evidence="2">
    <location>
        <begin position="27"/>
        <end position="1224"/>
    </location>
</feature>
<feature type="signal peptide" evidence="2">
    <location>
        <begin position="1"/>
        <end position="26"/>
    </location>
</feature>
<keyword evidence="4" id="KW-1185">Reference proteome</keyword>
<gene>
    <name evidence="3" type="ORF">HMPREF9442_03113</name>
</gene>
<organism evidence="3 4">
    <name type="scientific">Paraprevotella xylaniphila YIT 11841</name>
    <dbReference type="NCBI Taxonomy" id="762982"/>
    <lineage>
        <taxon>Bacteria</taxon>
        <taxon>Pseudomonadati</taxon>
        <taxon>Bacteroidota</taxon>
        <taxon>Bacteroidia</taxon>
        <taxon>Bacteroidales</taxon>
        <taxon>Prevotellaceae</taxon>
        <taxon>Paraprevotella</taxon>
    </lineage>
</organism>
<evidence type="ECO:0000313" key="4">
    <source>
        <dbReference type="Proteomes" id="UP000005546"/>
    </source>
</evidence>
<protein>
    <submittedName>
        <fullName evidence="3">Uncharacterized protein</fullName>
    </submittedName>
</protein>
<keyword evidence="2" id="KW-0732">Signal</keyword>
<dbReference type="Gene3D" id="2.60.120.260">
    <property type="entry name" value="Galactose-binding domain-like"/>
    <property type="match status" value="1"/>
</dbReference>
<evidence type="ECO:0000313" key="3">
    <source>
        <dbReference type="EMBL" id="EGG50668.1"/>
    </source>
</evidence>
<dbReference type="HOGENOM" id="CLU_007403_0_0_10"/>
<keyword evidence="1" id="KW-0175">Coiled coil</keyword>
<comment type="caution">
    <text evidence="3">The sequence shown here is derived from an EMBL/GenBank/DDBJ whole genome shotgun (WGS) entry which is preliminary data.</text>
</comment>
<dbReference type="EMBL" id="AFBR01000092">
    <property type="protein sequence ID" value="EGG50668.1"/>
    <property type="molecule type" value="Genomic_DNA"/>
</dbReference>
<name>F3QY22_9BACT</name>
<proteinExistence type="predicted"/>
<dbReference type="AlphaFoldDB" id="F3QY22"/>